<feature type="transmembrane region" description="Helical" evidence="1">
    <location>
        <begin position="21"/>
        <end position="38"/>
    </location>
</feature>
<reference evidence="3 4" key="1">
    <citation type="submission" date="2019-12" db="EMBL/GenBank/DDBJ databases">
        <title>Microbes associate with the intestines of laboratory mice.</title>
        <authorList>
            <person name="Navarre W."/>
            <person name="Wong E."/>
        </authorList>
    </citation>
    <scope>NUCLEOTIDE SEQUENCE [LARGE SCALE GENOMIC DNA]</scope>
    <source>
        <strain evidence="3 4">NM82_D38</strain>
    </source>
</reference>
<feature type="domain" description="Peptidase S26" evidence="2">
    <location>
        <begin position="24"/>
        <end position="165"/>
    </location>
</feature>
<dbReference type="InterPro" id="IPR019533">
    <property type="entry name" value="Peptidase_S26"/>
</dbReference>
<dbReference type="GO" id="GO:0004252">
    <property type="term" value="F:serine-type endopeptidase activity"/>
    <property type="evidence" value="ECO:0007669"/>
    <property type="project" value="InterPro"/>
</dbReference>
<evidence type="ECO:0000259" key="2">
    <source>
        <dbReference type="Pfam" id="PF10502"/>
    </source>
</evidence>
<dbReference type="EMBL" id="WSRP01000010">
    <property type="protein sequence ID" value="MVX56439.1"/>
    <property type="molecule type" value="Genomic_DNA"/>
</dbReference>
<keyword evidence="1" id="KW-0472">Membrane</keyword>
<keyword evidence="1" id="KW-0812">Transmembrane</keyword>
<dbReference type="Gene3D" id="2.10.109.10">
    <property type="entry name" value="Umud Fragment, subunit A"/>
    <property type="match status" value="1"/>
</dbReference>
<gene>
    <name evidence="3" type="ORF">E5987_04355</name>
</gene>
<keyword evidence="1" id="KW-1133">Transmembrane helix</keyword>
<comment type="caution">
    <text evidence="3">The sequence shown here is derived from an EMBL/GenBank/DDBJ whole genome shotgun (WGS) entry which is preliminary data.</text>
</comment>
<evidence type="ECO:0000313" key="4">
    <source>
        <dbReference type="Proteomes" id="UP000472580"/>
    </source>
</evidence>
<dbReference type="AlphaFoldDB" id="A0A6L6YI73"/>
<dbReference type="Pfam" id="PF10502">
    <property type="entry name" value="Peptidase_S26"/>
    <property type="match status" value="1"/>
</dbReference>
<dbReference type="Proteomes" id="UP000472580">
    <property type="component" value="Unassembled WGS sequence"/>
</dbReference>
<evidence type="ECO:0000256" key="1">
    <source>
        <dbReference type="SAM" id="Phobius"/>
    </source>
</evidence>
<dbReference type="GO" id="GO:0006465">
    <property type="term" value="P:signal peptide processing"/>
    <property type="evidence" value="ECO:0007669"/>
    <property type="project" value="InterPro"/>
</dbReference>
<organism evidence="3 4">
    <name type="scientific">Parasutterella muris</name>
    <dbReference type="NCBI Taxonomy" id="2565572"/>
    <lineage>
        <taxon>Bacteria</taxon>
        <taxon>Pseudomonadati</taxon>
        <taxon>Pseudomonadota</taxon>
        <taxon>Betaproteobacteria</taxon>
        <taxon>Burkholderiales</taxon>
        <taxon>Sutterellaceae</taxon>
        <taxon>Parasutterella</taxon>
    </lineage>
</organism>
<evidence type="ECO:0000313" key="3">
    <source>
        <dbReference type="EMBL" id="MVX56439.1"/>
    </source>
</evidence>
<sequence length="168" mass="19217">MKTHPRVFARRLRTHIAKCGWIWLLSFLLISLFTHFYHPAVNRTESLPFTLFLIERGERNLSVGDYAAFNPKPDSVDGFELTFVKEIACGPGQRIEAINREIFCDGKKIALAKTHSKRGEPLDVIASGVIPPHHYFMRGTHPDSYDSRYAKFGLIDRCRFSGKAHPLF</sequence>
<proteinExistence type="predicted"/>
<protein>
    <submittedName>
        <fullName evidence="3">Peptidase</fullName>
    </submittedName>
</protein>
<dbReference type="OrthoDB" id="8524932at2"/>
<accession>A0A6L6YI73</accession>
<dbReference type="InterPro" id="IPR036286">
    <property type="entry name" value="LexA/Signal_pep-like_sf"/>
</dbReference>
<keyword evidence="4" id="KW-1185">Reference proteome</keyword>
<dbReference type="SUPFAM" id="SSF51306">
    <property type="entry name" value="LexA/Signal peptidase"/>
    <property type="match status" value="1"/>
</dbReference>
<name>A0A6L6YI73_9BURK</name>